<feature type="region of interest" description="Disordered" evidence="1">
    <location>
        <begin position="149"/>
        <end position="204"/>
    </location>
</feature>
<dbReference type="Proteomes" id="UP000054270">
    <property type="component" value="Unassembled WGS sequence"/>
</dbReference>
<organism evidence="2 3">
    <name type="scientific">Hypholoma sublateritium (strain FD-334 SS-4)</name>
    <dbReference type="NCBI Taxonomy" id="945553"/>
    <lineage>
        <taxon>Eukaryota</taxon>
        <taxon>Fungi</taxon>
        <taxon>Dikarya</taxon>
        <taxon>Basidiomycota</taxon>
        <taxon>Agaricomycotina</taxon>
        <taxon>Agaricomycetes</taxon>
        <taxon>Agaricomycetidae</taxon>
        <taxon>Agaricales</taxon>
        <taxon>Agaricineae</taxon>
        <taxon>Strophariaceae</taxon>
        <taxon>Hypholoma</taxon>
    </lineage>
</organism>
<sequence>MRPDASFSIAFALAFAFSQRAIHPPLAPPPRLHHRTAHPRAYTPPSRARAGTDGVHGRTDTYRASRLVSGVECGIARLLDSSQSLEQAIRQPANRRQRYRISTAERHFAGRRASRGHAGGRGAGCSRVCTARPTCTAYLPPAVIPWTSSTTKNACQRPRTDSGARVTRTWRATPRRRHGRVEHRTAPASIVPQHNRRTQPPTAL</sequence>
<dbReference type="AlphaFoldDB" id="A0A0D2NFP2"/>
<protein>
    <submittedName>
        <fullName evidence="2">Uncharacterized protein</fullName>
    </submittedName>
</protein>
<feature type="region of interest" description="Disordered" evidence="1">
    <location>
        <begin position="26"/>
        <end position="58"/>
    </location>
</feature>
<gene>
    <name evidence="2" type="ORF">HYPSUDRAFT_1002448</name>
</gene>
<evidence type="ECO:0000313" key="2">
    <source>
        <dbReference type="EMBL" id="KJA17799.1"/>
    </source>
</evidence>
<proteinExistence type="predicted"/>
<evidence type="ECO:0000256" key="1">
    <source>
        <dbReference type="SAM" id="MobiDB-lite"/>
    </source>
</evidence>
<dbReference type="EMBL" id="KN817598">
    <property type="protein sequence ID" value="KJA17799.1"/>
    <property type="molecule type" value="Genomic_DNA"/>
</dbReference>
<name>A0A0D2NFP2_HYPSF</name>
<keyword evidence="3" id="KW-1185">Reference proteome</keyword>
<evidence type="ECO:0000313" key="3">
    <source>
        <dbReference type="Proteomes" id="UP000054270"/>
    </source>
</evidence>
<reference evidence="3" key="1">
    <citation type="submission" date="2014-04" db="EMBL/GenBank/DDBJ databases">
        <title>Evolutionary Origins and Diversification of the Mycorrhizal Mutualists.</title>
        <authorList>
            <consortium name="DOE Joint Genome Institute"/>
            <consortium name="Mycorrhizal Genomics Consortium"/>
            <person name="Kohler A."/>
            <person name="Kuo A."/>
            <person name="Nagy L.G."/>
            <person name="Floudas D."/>
            <person name="Copeland A."/>
            <person name="Barry K.W."/>
            <person name="Cichocki N."/>
            <person name="Veneault-Fourrey C."/>
            <person name="LaButti K."/>
            <person name="Lindquist E.A."/>
            <person name="Lipzen A."/>
            <person name="Lundell T."/>
            <person name="Morin E."/>
            <person name="Murat C."/>
            <person name="Riley R."/>
            <person name="Ohm R."/>
            <person name="Sun H."/>
            <person name="Tunlid A."/>
            <person name="Henrissat B."/>
            <person name="Grigoriev I.V."/>
            <person name="Hibbett D.S."/>
            <person name="Martin F."/>
        </authorList>
    </citation>
    <scope>NUCLEOTIDE SEQUENCE [LARGE SCALE GENOMIC DNA]</scope>
    <source>
        <strain evidence="3">FD-334 SS-4</strain>
    </source>
</reference>
<accession>A0A0D2NFP2</accession>